<proteinExistence type="predicted"/>
<dbReference type="Proteomes" id="UP000282876">
    <property type="component" value="Unassembled WGS sequence"/>
</dbReference>
<dbReference type="VEuPathDB" id="MicrosporidiaDB:TUBRATIS_20600"/>
<organism evidence="2 3">
    <name type="scientific">Tubulinosema ratisbonensis</name>
    <dbReference type="NCBI Taxonomy" id="291195"/>
    <lineage>
        <taxon>Eukaryota</taxon>
        <taxon>Fungi</taxon>
        <taxon>Fungi incertae sedis</taxon>
        <taxon>Microsporidia</taxon>
        <taxon>Tubulinosematoidea</taxon>
        <taxon>Tubulinosematidae</taxon>
        <taxon>Tubulinosema</taxon>
    </lineage>
</organism>
<name>A0A437AJX6_9MICR</name>
<dbReference type="AlphaFoldDB" id="A0A437AJX6"/>
<protein>
    <submittedName>
        <fullName evidence="2">Uncharacterized protein</fullName>
    </submittedName>
</protein>
<reference evidence="2 3" key="1">
    <citation type="submission" date="2018-10" db="EMBL/GenBank/DDBJ databases">
        <title>Draft genome sequence of the microsporidian Tubulinosema ratisbonensis.</title>
        <authorList>
            <person name="Polonais V."/>
            <person name="Peyretaillade E."/>
            <person name="Niehus S."/>
            <person name="Wawrzyniak I."/>
            <person name="Franchet A."/>
            <person name="Gaspin C."/>
            <person name="Reichstadt M."/>
            <person name="Belser C."/>
            <person name="Labadie K."/>
            <person name="Delbac F."/>
            <person name="Ferrandon D."/>
        </authorList>
    </citation>
    <scope>NUCLEOTIDE SEQUENCE [LARGE SCALE GENOMIC DNA]</scope>
    <source>
        <strain evidence="2 3">Franzen</strain>
    </source>
</reference>
<evidence type="ECO:0000313" key="3">
    <source>
        <dbReference type="Proteomes" id="UP000282876"/>
    </source>
</evidence>
<keyword evidence="3" id="KW-1185">Reference proteome</keyword>
<feature type="non-terminal residue" evidence="2">
    <location>
        <position position="1"/>
    </location>
</feature>
<evidence type="ECO:0000256" key="1">
    <source>
        <dbReference type="SAM" id="MobiDB-lite"/>
    </source>
</evidence>
<feature type="non-terminal residue" evidence="2">
    <location>
        <position position="239"/>
    </location>
</feature>
<gene>
    <name evidence="2" type="ORF">TUBRATIS_20600</name>
</gene>
<accession>A0A437AJX6</accession>
<feature type="region of interest" description="Disordered" evidence="1">
    <location>
        <begin position="1"/>
        <end position="29"/>
    </location>
</feature>
<dbReference type="OrthoDB" id="10401362at2759"/>
<evidence type="ECO:0000313" key="2">
    <source>
        <dbReference type="EMBL" id="RVD91491.1"/>
    </source>
</evidence>
<dbReference type="EMBL" id="RCSS01000508">
    <property type="protein sequence ID" value="RVD91491.1"/>
    <property type="molecule type" value="Genomic_DNA"/>
</dbReference>
<comment type="caution">
    <text evidence="2">The sequence shown here is derived from an EMBL/GenBank/DDBJ whole genome shotgun (WGS) entry which is preliminary data.</text>
</comment>
<sequence length="239" mass="28132">ENKNIKEPEEKKEEKRENRKEEENKKMPKVKLNKTEGDIYLTKIKQNINLKNDALNKVTLLRENLDAARSQVSTMVKELRTNFFNLLAVSDKIEHILLSIGIPLSIQKYELEELENEINNKFTLEDIGLEIVKDEIKNKEGHKKVKFTLLKSNPNEKIIESLEKIKNFLKNTNTYKVIDVYKDLVIVNSFFKNERDSVNENVKRIIKLDLQKENKYKTKTCETFIKKICNFSELIDEVS</sequence>
<feature type="compositionally biased region" description="Basic and acidic residues" evidence="1">
    <location>
        <begin position="1"/>
        <end position="26"/>
    </location>
</feature>